<feature type="transmembrane region" description="Helical" evidence="10">
    <location>
        <begin position="200"/>
        <end position="219"/>
    </location>
</feature>
<feature type="transmembrane region" description="Helical" evidence="10">
    <location>
        <begin position="324"/>
        <end position="348"/>
    </location>
</feature>
<keyword evidence="10 11" id="KW-0813">Transport</keyword>
<dbReference type="InterPro" id="IPR051050">
    <property type="entry name" value="Lipid_II_flippase_MurJ/MviN"/>
</dbReference>
<evidence type="ECO:0000256" key="2">
    <source>
        <dbReference type="ARBA" id="ARBA00022475"/>
    </source>
</evidence>
<evidence type="ECO:0000256" key="8">
    <source>
        <dbReference type="ARBA" id="ARBA00060041"/>
    </source>
</evidence>
<evidence type="ECO:0000256" key="11">
    <source>
        <dbReference type="PIRNR" id="PIRNR002869"/>
    </source>
</evidence>
<feature type="transmembrane region" description="Helical" evidence="10">
    <location>
        <begin position="363"/>
        <end position="380"/>
    </location>
</feature>
<keyword evidence="4 10" id="KW-0133">Cell shape</keyword>
<organism evidence="12 13">
    <name type="scientific">Luteolibacter ambystomatis</name>
    <dbReference type="NCBI Taxonomy" id="2824561"/>
    <lineage>
        <taxon>Bacteria</taxon>
        <taxon>Pseudomonadati</taxon>
        <taxon>Verrucomicrobiota</taxon>
        <taxon>Verrucomicrobiia</taxon>
        <taxon>Verrucomicrobiales</taxon>
        <taxon>Verrucomicrobiaceae</taxon>
        <taxon>Luteolibacter</taxon>
    </lineage>
</organism>
<evidence type="ECO:0000256" key="10">
    <source>
        <dbReference type="HAMAP-Rule" id="MF_02078"/>
    </source>
</evidence>
<keyword evidence="2 10" id="KW-1003">Cell membrane</keyword>
<dbReference type="KEGG" id="lamb:KBB96_15960"/>
<dbReference type="PANTHER" id="PTHR47019:SF1">
    <property type="entry name" value="LIPID II FLIPPASE MURJ"/>
    <property type="match status" value="1"/>
</dbReference>
<gene>
    <name evidence="10 12" type="primary">murJ</name>
    <name evidence="12" type="ORF">KBB96_15960</name>
</gene>
<dbReference type="CDD" id="cd13123">
    <property type="entry name" value="MATE_MurJ_like"/>
    <property type="match status" value="1"/>
</dbReference>
<accession>A0A975G7T8</accession>
<evidence type="ECO:0000313" key="13">
    <source>
        <dbReference type="Proteomes" id="UP000676169"/>
    </source>
</evidence>
<feature type="transmembrane region" description="Helical" evidence="10">
    <location>
        <begin position="240"/>
        <end position="258"/>
    </location>
</feature>
<comment type="pathway">
    <text evidence="10">Cell wall biogenesis; peptidoglycan biosynthesis.</text>
</comment>
<evidence type="ECO:0000256" key="5">
    <source>
        <dbReference type="ARBA" id="ARBA00022984"/>
    </source>
</evidence>
<dbReference type="InterPro" id="IPR004268">
    <property type="entry name" value="MurJ"/>
</dbReference>
<dbReference type="GO" id="GO:0034204">
    <property type="term" value="P:lipid translocation"/>
    <property type="evidence" value="ECO:0007669"/>
    <property type="project" value="TreeGrafter"/>
</dbReference>
<comment type="function">
    <text evidence="8 10 11">Involved in peptidoglycan biosynthesis. Transports lipid-linked peptidoglycan precursors from the inner to the outer leaflet of the cytoplasmic membrane.</text>
</comment>
<evidence type="ECO:0000256" key="3">
    <source>
        <dbReference type="ARBA" id="ARBA00022692"/>
    </source>
</evidence>
<dbReference type="PRINTS" id="PR01806">
    <property type="entry name" value="VIRFACTRMVIN"/>
</dbReference>
<dbReference type="AlphaFoldDB" id="A0A975G7T8"/>
<feature type="transmembrane region" description="Helical" evidence="10">
    <location>
        <begin position="278"/>
        <end position="303"/>
    </location>
</feature>
<keyword evidence="6 10" id="KW-1133">Transmembrane helix</keyword>
<keyword evidence="7 10" id="KW-0472">Membrane</keyword>
<dbReference type="GO" id="GO:0071555">
    <property type="term" value="P:cell wall organization"/>
    <property type="evidence" value="ECO:0007669"/>
    <property type="project" value="UniProtKB-UniRule"/>
</dbReference>
<keyword evidence="13" id="KW-1185">Reference proteome</keyword>
<keyword evidence="10 11" id="KW-0961">Cell wall biogenesis/degradation</keyword>
<keyword evidence="3 10" id="KW-0812">Transmembrane</keyword>
<sequence>MSAKSTWKVSAAVMASRVLGLIRDQIFAAFFGHGVLMDCFNIAFRIPNLLRDLFAEGALSQAFVTTFSKKVKEDGPESAWPLAAKMLTLVGMAMAAVSLLGILFSPQLVHLLTALDGTAGKARTFSPDDIALTIQMTRIMWPFMLLVSLAALVMGILNARNVFGIPALSSCFFNLGSIIAGTGIGLWLDPHHGPKTMIGMSIGVLAGGLGQLVCQLPSLRRLGFRWRPDWRWKDPAIRTIFGLMGPAVISASVVQINVVVNSQFATSIGKGAVSALNWAFRLMQLPIGVFGVAVATVTLPALSRAALGGTGPEFRDVLARGLRLVTFLVLPSALGLCFLAEPIISVIFERGAFNVAGRIETAAALRGYGIGLLAYSWLKVLQPAFYAANRRWIPMMVSFVAIALSITSNWYFVTVRHMGVEALATTTSLVAIVNFIILYTAMLRISDGLETRALLVLCTKLLGAGAAMTGVCLLAQRYLFHDLSQMSQIARALWLVVAVTAAGATYFGVARILQVAEAKEALEMVTRRFRRSKA</sequence>
<proteinExistence type="inferred from homology"/>
<dbReference type="PIRSF" id="PIRSF002869">
    <property type="entry name" value="MviN"/>
    <property type="match status" value="1"/>
</dbReference>
<dbReference type="GO" id="GO:0005886">
    <property type="term" value="C:plasma membrane"/>
    <property type="evidence" value="ECO:0007669"/>
    <property type="project" value="UniProtKB-SubCell"/>
</dbReference>
<dbReference type="EMBL" id="CP073100">
    <property type="protein sequence ID" value="QUE50351.1"/>
    <property type="molecule type" value="Genomic_DNA"/>
</dbReference>
<feature type="transmembrane region" description="Helical" evidence="10">
    <location>
        <begin position="453"/>
        <end position="480"/>
    </location>
</feature>
<feature type="transmembrane region" description="Helical" evidence="10">
    <location>
        <begin position="139"/>
        <end position="159"/>
    </location>
</feature>
<dbReference type="GO" id="GO:0015648">
    <property type="term" value="F:lipid-linked peptidoglycan transporter activity"/>
    <property type="evidence" value="ECO:0007669"/>
    <property type="project" value="UniProtKB-UniRule"/>
</dbReference>
<dbReference type="NCBIfam" id="TIGR01695">
    <property type="entry name" value="murJ_mviN"/>
    <property type="match status" value="1"/>
</dbReference>
<evidence type="ECO:0000313" key="12">
    <source>
        <dbReference type="EMBL" id="QUE50351.1"/>
    </source>
</evidence>
<dbReference type="GO" id="GO:0009252">
    <property type="term" value="P:peptidoglycan biosynthetic process"/>
    <property type="evidence" value="ECO:0007669"/>
    <property type="project" value="UniProtKB-UniRule"/>
</dbReference>
<evidence type="ECO:0000256" key="6">
    <source>
        <dbReference type="ARBA" id="ARBA00022989"/>
    </source>
</evidence>
<feature type="transmembrane region" description="Helical" evidence="10">
    <location>
        <begin position="82"/>
        <end position="104"/>
    </location>
</feature>
<dbReference type="HAMAP" id="MF_02078">
    <property type="entry name" value="MurJ_MviN"/>
    <property type="match status" value="1"/>
</dbReference>
<dbReference type="Pfam" id="PF03023">
    <property type="entry name" value="MurJ"/>
    <property type="match status" value="1"/>
</dbReference>
<evidence type="ECO:0000256" key="7">
    <source>
        <dbReference type="ARBA" id="ARBA00023136"/>
    </source>
</evidence>
<protein>
    <recommendedName>
        <fullName evidence="10">Probable lipid II flippase MurJ</fullName>
    </recommendedName>
</protein>
<evidence type="ECO:0000256" key="1">
    <source>
        <dbReference type="ARBA" id="ARBA00004651"/>
    </source>
</evidence>
<evidence type="ECO:0000256" key="4">
    <source>
        <dbReference type="ARBA" id="ARBA00022960"/>
    </source>
</evidence>
<feature type="transmembrane region" description="Helical" evidence="10">
    <location>
        <begin position="418"/>
        <end position="441"/>
    </location>
</feature>
<dbReference type="PANTHER" id="PTHR47019">
    <property type="entry name" value="LIPID II FLIPPASE MURJ"/>
    <property type="match status" value="1"/>
</dbReference>
<evidence type="ECO:0000256" key="9">
    <source>
        <dbReference type="ARBA" id="ARBA00061532"/>
    </source>
</evidence>
<comment type="subcellular location">
    <subcellularLocation>
        <location evidence="1 10">Cell membrane</location>
        <topology evidence="1 10">Multi-pass membrane protein</topology>
    </subcellularLocation>
</comment>
<keyword evidence="5 10" id="KW-0573">Peptidoglycan synthesis</keyword>
<dbReference type="Proteomes" id="UP000676169">
    <property type="component" value="Chromosome"/>
</dbReference>
<feature type="transmembrane region" description="Helical" evidence="10">
    <location>
        <begin position="171"/>
        <end position="188"/>
    </location>
</feature>
<dbReference type="GO" id="GO:0008360">
    <property type="term" value="P:regulation of cell shape"/>
    <property type="evidence" value="ECO:0007669"/>
    <property type="project" value="UniProtKB-UniRule"/>
</dbReference>
<reference evidence="12" key="1">
    <citation type="submission" date="2021-04" db="EMBL/GenBank/DDBJ databases">
        <title>Luteolibacter sp. 32A isolated from the skin of an Anderson's salamander (Ambystoma andersonii).</title>
        <authorList>
            <person name="Spergser J."/>
            <person name="Busse H.-J."/>
        </authorList>
    </citation>
    <scope>NUCLEOTIDE SEQUENCE</scope>
    <source>
        <strain evidence="12">32A</strain>
    </source>
</reference>
<feature type="transmembrane region" description="Helical" evidence="10">
    <location>
        <begin position="392"/>
        <end position="412"/>
    </location>
</feature>
<feature type="transmembrane region" description="Helical" evidence="10">
    <location>
        <begin position="492"/>
        <end position="513"/>
    </location>
</feature>
<comment type="similarity">
    <text evidence="9 10 11">Belongs to the MurJ/MviN family.</text>
</comment>
<name>A0A975G7T8_9BACT</name>
<dbReference type="RefSeq" id="WP_211630491.1">
    <property type="nucleotide sequence ID" value="NZ_CP073100.1"/>
</dbReference>